<dbReference type="PANTHER" id="PTHR32096:SF36">
    <property type="entry name" value="WRKY TRANSCRIPTION FACTOR 41-RELATED"/>
    <property type="match status" value="1"/>
</dbReference>
<dbReference type="GO" id="GO:0000976">
    <property type="term" value="F:transcription cis-regulatory region binding"/>
    <property type="evidence" value="ECO:0007669"/>
    <property type="project" value="TreeGrafter"/>
</dbReference>
<evidence type="ECO:0000256" key="1">
    <source>
        <dbReference type="ARBA" id="ARBA00004123"/>
    </source>
</evidence>
<keyword evidence="4" id="KW-0804">Transcription</keyword>
<comment type="subcellular location">
    <subcellularLocation>
        <location evidence="1">Nucleus</location>
    </subcellularLocation>
</comment>
<dbReference type="GO" id="GO:0010193">
    <property type="term" value="P:response to ozone"/>
    <property type="evidence" value="ECO:0007669"/>
    <property type="project" value="UniProtKB-ARBA"/>
</dbReference>
<dbReference type="SUPFAM" id="SSF118290">
    <property type="entry name" value="WRKY DNA-binding domain"/>
    <property type="match status" value="1"/>
</dbReference>
<dbReference type="GO" id="GO:0003700">
    <property type="term" value="F:DNA-binding transcription factor activity"/>
    <property type="evidence" value="ECO:0007669"/>
    <property type="project" value="InterPro"/>
</dbReference>
<dbReference type="GO" id="GO:0010150">
    <property type="term" value="P:leaf senescence"/>
    <property type="evidence" value="ECO:0007669"/>
    <property type="project" value="UniProtKB-ARBA"/>
</dbReference>
<evidence type="ECO:0000256" key="3">
    <source>
        <dbReference type="ARBA" id="ARBA00023125"/>
    </source>
</evidence>
<dbReference type="EMBL" id="CAXHTB010000023">
    <property type="protein sequence ID" value="CAL0331002.1"/>
    <property type="molecule type" value="Genomic_DNA"/>
</dbReference>
<dbReference type="FunFam" id="2.20.25.80:FF:000009">
    <property type="entry name" value="WRKY transcription factor 53"/>
    <property type="match status" value="1"/>
</dbReference>
<evidence type="ECO:0000256" key="2">
    <source>
        <dbReference type="ARBA" id="ARBA00023015"/>
    </source>
</evidence>
<dbReference type="PANTHER" id="PTHR32096">
    <property type="entry name" value="WRKY TRANSCRIPTION FACTOR 30-RELATED-RELATED"/>
    <property type="match status" value="1"/>
</dbReference>
<keyword evidence="3" id="KW-0238">DNA-binding</keyword>
<dbReference type="GO" id="GO:0005634">
    <property type="term" value="C:nucleus"/>
    <property type="evidence" value="ECO:0007669"/>
    <property type="project" value="UniProtKB-SubCell"/>
</dbReference>
<evidence type="ECO:0000259" key="7">
    <source>
        <dbReference type="PROSITE" id="PS50811"/>
    </source>
</evidence>
<evidence type="ECO:0000256" key="6">
    <source>
        <dbReference type="ARBA" id="ARBA00060850"/>
    </source>
</evidence>
<dbReference type="GO" id="GO:0009751">
    <property type="term" value="P:response to salicylic acid"/>
    <property type="evidence" value="ECO:0007669"/>
    <property type="project" value="UniProtKB-ARBA"/>
</dbReference>
<dbReference type="SMART" id="SM00774">
    <property type="entry name" value="WRKY"/>
    <property type="match status" value="1"/>
</dbReference>
<reference evidence="8 9" key="1">
    <citation type="submission" date="2024-03" db="EMBL/GenBank/DDBJ databases">
        <authorList>
            <person name="Martinez-Hernandez J."/>
        </authorList>
    </citation>
    <scope>NUCLEOTIDE SEQUENCE [LARGE SCALE GENOMIC DNA]</scope>
</reference>
<organism evidence="8 9">
    <name type="scientific">Lupinus luteus</name>
    <name type="common">European yellow lupine</name>
    <dbReference type="NCBI Taxonomy" id="3873"/>
    <lineage>
        <taxon>Eukaryota</taxon>
        <taxon>Viridiplantae</taxon>
        <taxon>Streptophyta</taxon>
        <taxon>Embryophyta</taxon>
        <taxon>Tracheophyta</taxon>
        <taxon>Spermatophyta</taxon>
        <taxon>Magnoliopsida</taxon>
        <taxon>eudicotyledons</taxon>
        <taxon>Gunneridae</taxon>
        <taxon>Pentapetalae</taxon>
        <taxon>rosids</taxon>
        <taxon>fabids</taxon>
        <taxon>Fabales</taxon>
        <taxon>Fabaceae</taxon>
        <taxon>Papilionoideae</taxon>
        <taxon>50 kb inversion clade</taxon>
        <taxon>genistoids sensu lato</taxon>
        <taxon>core genistoids</taxon>
        <taxon>Genisteae</taxon>
        <taxon>Lupinus</taxon>
    </lineage>
</organism>
<evidence type="ECO:0000313" key="9">
    <source>
        <dbReference type="Proteomes" id="UP001497480"/>
    </source>
</evidence>
<evidence type="ECO:0000256" key="5">
    <source>
        <dbReference type="ARBA" id="ARBA00023242"/>
    </source>
</evidence>
<dbReference type="InterPro" id="IPR003657">
    <property type="entry name" value="WRKY_dom"/>
</dbReference>
<comment type="caution">
    <text evidence="8">The sequence shown here is derived from an EMBL/GenBank/DDBJ whole genome shotgun (WGS) entry which is preliminary data.</text>
</comment>
<dbReference type="InterPro" id="IPR044810">
    <property type="entry name" value="WRKY_plant"/>
</dbReference>
<keyword evidence="9" id="KW-1185">Reference proteome</keyword>
<dbReference type="AlphaFoldDB" id="A0AAV1YAW3"/>
<dbReference type="InterPro" id="IPR036576">
    <property type="entry name" value="WRKY_dom_sf"/>
</dbReference>
<protein>
    <recommendedName>
        <fullName evidence="7">WRKY domain-containing protein</fullName>
    </recommendedName>
</protein>
<comment type="similarity">
    <text evidence="6">Belongs to the WRKY group III family.</text>
</comment>
<sequence>MESDLSWEQNTLINELIQGMEVAKKLKEDLKTPYLVGTRDMLVQRILSSYEKALLILNASAPKSQTMSPATATSLPDSLISFDGSPMREDNDDGVIKGEKEVKTDSKKRKMMTKWMEQIRVSLESGVDGSHEDGYNWRKYGQKDILGTKYPRSYYRCTFRNTQGCWATKQVQRADEDPTIFDITYRGKHTCSQGSNATLIPKPLPEQEKPHSHNTYIHNVNQQQESLAMFRNNLTVKTNNLGNEEMPCPFTFSSTLFGCMTQENHLLPMALDNDPFQTHLLSSTTAESNHFLSPSFQVNEFDWVYNMPCSEFDIPDIISTNTSATNSPIPEFNFSLHPVEINPNFPFNTSGFFS</sequence>
<name>A0AAV1YAW3_LUPLU</name>
<dbReference type="Pfam" id="PF03106">
    <property type="entry name" value="WRKY"/>
    <property type="match status" value="1"/>
</dbReference>
<feature type="domain" description="WRKY" evidence="7">
    <location>
        <begin position="132"/>
        <end position="189"/>
    </location>
</feature>
<keyword evidence="2" id="KW-0805">Transcription regulation</keyword>
<dbReference type="Gene3D" id="2.20.25.80">
    <property type="entry name" value="WRKY domain"/>
    <property type="match status" value="1"/>
</dbReference>
<dbReference type="PROSITE" id="PS50811">
    <property type="entry name" value="WRKY"/>
    <property type="match status" value="1"/>
</dbReference>
<evidence type="ECO:0000256" key="4">
    <source>
        <dbReference type="ARBA" id="ARBA00023163"/>
    </source>
</evidence>
<accession>A0AAV1YAW3</accession>
<keyword evidence="5" id="KW-0539">Nucleus</keyword>
<evidence type="ECO:0000313" key="8">
    <source>
        <dbReference type="EMBL" id="CAL0331002.1"/>
    </source>
</evidence>
<dbReference type="Proteomes" id="UP001497480">
    <property type="component" value="Unassembled WGS sequence"/>
</dbReference>
<dbReference type="GO" id="GO:0042542">
    <property type="term" value="P:response to hydrogen peroxide"/>
    <property type="evidence" value="ECO:0007669"/>
    <property type="project" value="UniProtKB-ARBA"/>
</dbReference>
<proteinExistence type="inferred from homology"/>
<gene>
    <name evidence="8" type="ORF">LLUT_LOCUS32062</name>
</gene>